<feature type="signal peptide" evidence="1">
    <location>
        <begin position="1"/>
        <end position="20"/>
    </location>
</feature>
<evidence type="ECO:0000313" key="2">
    <source>
        <dbReference type="EMBL" id="KAF3524216.1"/>
    </source>
</evidence>
<evidence type="ECO:0000313" key="3">
    <source>
        <dbReference type="Proteomes" id="UP000712600"/>
    </source>
</evidence>
<dbReference type="EMBL" id="QGKX02001347">
    <property type="protein sequence ID" value="KAF3524216.1"/>
    <property type="molecule type" value="Genomic_DNA"/>
</dbReference>
<feature type="chain" id="PRO_5035906065" evidence="1">
    <location>
        <begin position="21"/>
        <end position="88"/>
    </location>
</feature>
<dbReference type="AlphaFoldDB" id="A0A8S9Q0H7"/>
<organism evidence="2 3">
    <name type="scientific">Brassica cretica</name>
    <name type="common">Mustard</name>
    <dbReference type="NCBI Taxonomy" id="69181"/>
    <lineage>
        <taxon>Eukaryota</taxon>
        <taxon>Viridiplantae</taxon>
        <taxon>Streptophyta</taxon>
        <taxon>Embryophyta</taxon>
        <taxon>Tracheophyta</taxon>
        <taxon>Spermatophyta</taxon>
        <taxon>Magnoliopsida</taxon>
        <taxon>eudicotyledons</taxon>
        <taxon>Gunneridae</taxon>
        <taxon>Pentapetalae</taxon>
        <taxon>rosids</taxon>
        <taxon>malvids</taxon>
        <taxon>Brassicales</taxon>
        <taxon>Brassicaceae</taxon>
        <taxon>Brassiceae</taxon>
        <taxon>Brassica</taxon>
    </lineage>
</organism>
<dbReference type="Proteomes" id="UP000712600">
    <property type="component" value="Unassembled WGS sequence"/>
</dbReference>
<evidence type="ECO:0000256" key="1">
    <source>
        <dbReference type="SAM" id="SignalP"/>
    </source>
</evidence>
<comment type="caution">
    <text evidence="2">The sequence shown here is derived from an EMBL/GenBank/DDBJ whole genome shotgun (WGS) entry which is preliminary data.</text>
</comment>
<protein>
    <submittedName>
        <fullName evidence="2">Uncharacterized protein</fullName>
    </submittedName>
</protein>
<gene>
    <name evidence="2" type="ORF">F2Q69_00049168</name>
</gene>
<name>A0A8S9Q0H7_BRACR</name>
<dbReference type="OrthoDB" id="769821at2759"/>
<keyword evidence="1" id="KW-0732">Signal</keyword>
<sequence length="88" mass="10023">MHQYHLLIFLLLLRLKDHAANRSVSIAGVAASARLWNLRIIKAVCRDESPVKIEIGVKRGVDEEEMDKDEKLKFSVSLLKIAENVNVR</sequence>
<accession>A0A8S9Q0H7</accession>
<reference evidence="2" key="1">
    <citation type="submission" date="2019-12" db="EMBL/GenBank/DDBJ databases">
        <title>Genome sequencing and annotation of Brassica cretica.</title>
        <authorList>
            <person name="Studholme D.J."/>
            <person name="Sarris P."/>
        </authorList>
    </citation>
    <scope>NUCLEOTIDE SEQUENCE</scope>
    <source>
        <strain evidence="2">PFS-109/04</strain>
        <tissue evidence="2">Leaf</tissue>
    </source>
</reference>
<proteinExistence type="predicted"/>